<gene>
    <name evidence="2" type="ORF">LACBIDRAFT_331397</name>
</gene>
<dbReference type="KEGG" id="lbc:LACBIDRAFT_331397"/>
<dbReference type="OrthoDB" id="10558327at2759"/>
<protein>
    <submittedName>
        <fullName evidence="2">Predicted protein</fullName>
    </submittedName>
</protein>
<evidence type="ECO:0000313" key="2">
    <source>
        <dbReference type="EMBL" id="EDR03659.1"/>
    </source>
</evidence>
<organism evidence="3">
    <name type="scientific">Laccaria bicolor (strain S238N-H82 / ATCC MYA-4686)</name>
    <name type="common">Bicoloured deceiver</name>
    <name type="synonym">Laccaria laccata var. bicolor</name>
    <dbReference type="NCBI Taxonomy" id="486041"/>
    <lineage>
        <taxon>Eukaryota</taxon>
        <taxon>Fungi</taxon>
        <taxon>Dikarya</taxon>
        <taxon>Basidiomycota</taxon>
        <taxon>Agaricomycotina</taxon>
        <taxon>Agaricomycetes</taxon>
        <taxon>Agaricomycetidae</taxon>
        <taxon>Agaricales</taxon>
        <taxon>Agaricineae</taxon>
        <taxon>Hydnangiaceae</taxon>
        <taxon>Laccaria</taxon>
    </lineage>
</organism>
<evidence type="ECO:0000256" key="1">
    <source>
        <dbReference type="SAM" id="MobiDB-lite"/>
    </source>
</evidence>
<dbReference type="AlphaFoldDB" id="B0DPC9"/>
<proteinExistence type="predicted"/>
<dbReference type="EMBL" id="DS547123">
    <property type="protein sequence ID" value="EDR03659.1"/>
    <property type="molecule type" value="Genomic_DNA"/>
</dbReference>
<dbReference type="InParanoid" id="B0DPC9"/>
<name>B0DPC9_LACBS</name>
<dbReference type="RefSeq" id="XP_001885807.1">
    <property type="nucleotide sequence ID" value="XM_001885772.1"/>
</dbReference>
<reference evidence="2 3" key="1">
    <citation type="journal article" date="2008" name="Nature">
        <title>The genome of Laccaria bicolor provides insights into mycorrhizal symbiosis.</title>
        <authorList>
            <person name="Martin F."/>
            <person name="Aerts A."/>
            <person name="Ahren D."/>
            <person name="Brun A."/>
            <person name="Danchin E.G.J."/>
            <person name="Duchaussoy F."/>
            <person name="Gibon J."/>
            <person name="Kohler A."/>
            <person name="Lindquist E."/>
            <person name="Pereda V."/>
            <person name="Salamov A."/>
            <person name="Shapiro H.J."/>
            <person name="Wuyts J."/>
            <person name="Blaudez D."/>
            <person name="Buee M."/>
            <person name="Brokstein P."/>
            <person name="Canbaeck B."/>
            <person name="Cohen D."/>
            <person name="Courty P.E."/>
            <person name="Coutinho P.M."/>
            <person name="Delaruelle C."/>
            <person name="Detter J.C."/>
            <person name="Deveau A."/>
            <person name="DiFazio S."/>
            <person name="Duplessis S."/>
            <person name="Fraissinet-Tachet L."/>
            <person name="Lucic E."/>
            <person name="Frey-Klett P."/>
            <person name="Fourrey C."/>
            <person name="Feussner I."/>
            <person name="Gay G."/>
            <person name="Grimwood J."/>
            <person name="Hoegger P.J."/>
            <person name="Jain P."/>
            <person name="Kilaru S."/>
            <person name="Labbe J."/>
            <person name="Lin Y.C."/>
            <person name="Legue V."/>
            <person name="Le Tacon F."/>
            <person name="Marmeisse R."/>
            <person name="Melayah D."/>
            <person name="Montanini B."/>
            <person name="Muratet M."/>
            <person name="Nehls U."/>
            <person name="Niculita-Hirzel H."/>
            <person name="Oudot-Le Secq M.P."/>
            <person name="Peter M."/>
            <person name="Quesneville H."/>
            <person name="Rajashekar B."/>
            <person name="Reich M."/>
            <person name="Rouhier N."/>
            <person name="Schmutz J."/>
            <person name="Yin T."/>
            <person name="Chalot M."/>
            <person name="Henrissat B."/>
            <person name="Kuees U."/>
            <person name="Lucas S."/>
            <person name="Van de Peer Y."/>
            <person name="Podila G.K."/>
            <person name="Polle A."/>
            <person name="Pukkila P.J."/>
            <person name="Richardson P.M."/>
            <person name="Rouze P."/>
            <person name="Sanders I.R."/>
            <person name="Stajich J.E."/>
            <person name="Tunlid A."/>
            <person name="Tuskan G."/>
            <person name="Grigoriev I.V."/>
        </authorList>
    </citation>
    <scope>NUCLEOTIDE SEQUENCE [LARGE SCALE GENOMIC DNA]</scope>
    <source>
        <strain evidence="3">S238N-H82 / ATCC MYA-4686</strain>
    </source>
</reference>
<sequence>MVPIPRITGPGSRACYYHMRVENWEIDISASLLAMREKYFLKRPTTSAAVSLRTCSHSKPPGVSSTKGKFQRPVMHLDCARFPPLLDMYLDKMTRTSIQLKCDLTPDRNLAYGLPNDHPALSVSKCRRPVVTLRTRCRGKATKKISTRERASEGGRSTRGGWKEAVTSRSGTVSLRDAIPNTVEEISQWRTAQNFVGTLLSFLVGSKLVHNFRVDALKSPIGPQLRLS</sequence>
<accession>B0DPC9</accession>
<dbReference type="GeneID" id="6081450"/>
<keyword evidence="3" id="KW-1185">Reference proteome</keyword>
<dbReference type="HOGENOM" id="CLU_1214961_0_0_1"/>
<feature type="region of interest" description="Disordered" evidence="1">
    <location>
        <begin position="139"/>
        <end position="164"/>
    </location>
</feature>
<evidence type="ECO:0000313" key="3">
    <source>
        <dbReference type="Proteomes" id="UP000001194"/>
    </source>
</evidence>
<dbReference type="Proteomes" id="UP000001194">
    <property type="component" value="Unassembled WGS sequence"/>
</dbReference>